<protein>
    <recommendedName>
        <fullName evidence="8 9">Triosephosphate isomerase</fullName>
        <shortName evidence="8">TIM</shortName>
        <shortName evidence="8">TPI</shortName>
        <ecNumber evidence="8 9">5.3.1.1</ecNumber>
    </recommendedName>
    <alternativeName>
        <fullName evidence="8">Triose-phosphate isomerase</fullName>
    </alternativeName>
</protein>
<comment type="subcellular location">
    <subcellularLocation>
        <location evidence="8 9">Cytoplasm</location>
    </subcellularLocation>
</comment>
<evidence type="ECO:0000313" key="11">
    <source>
        <dbReference type="Proteomes" id="UP000441399"/>
    </source>
</evidence>
<dbReference type="GO" id="GO:0046166">
    <property type="term" value="P:glyceraldehyde-3-phosphate biosynthetic process"/>
    <property type="evidence" value="ECO:0007669"/>
    <property type="project" value="TreeGrafter"/>
</dbReference>
<dbReference type="NCBIfam" id="TIGR00419">
    <property type="entry name" value="tim"/>
    <property type="match status" value="1"/>
</dbReference>
<name>A0A5S9MYC5_9GAMM</name>
<comment type="function">
    <text evidence="8">Involved in the gluconeogenesis. Catalyzes stereospecifically the conversion of dihydroxyacetone phosphate (DHAP) to D-glyceraldehyde-3-phosphate (G3P).</text>
</comment>
<dbReference type="OrthoDB" id="9809429at2"/>
<evidence type="ECO:0000256" key="2">
    <source>
        <dbReference type="ARBA" id="ARBA00004939"/>
    </source>
</evidence>
<keyword evidence="6 8" id="KW-0324">Glycolysis</keyword>
<sequence>MRRKLIIGNWKMNGSPQSVTALAEDLSSGVNNLMLGSVDAVVCPPSVYTAAVVELLAGTSIQVGAQNVCAEALESGAFTGEVSAQMFAQLGCKFGLVGHSERREYYGESDAVVATKCAHLLAQNITPVLCVGESLAQRDAGDALDVVSGQVAAIIEVIGIAQFLSVVVAYEPVWAIGTGRTASPQQAQEVHAAIRQCVAGYDSVTAERMQILYGGSVKGANAAELFAMEDIDGALVGGAALDAEEFCVICKSAE</sequence>
<comment type="similarity">
    <text evidence="3 8 9">Belongs to the triosephosphate isomerase family.</text>
</comment>
<dbReference type="GO" id="GO:0006094">
    <property type="term" value="P:gluconeogenesis"/>
    <property type="evidence" value="ECO:0007669"/>
    <property type="project" value="UniProtKB-UniRule"/>
</dbReference>
<dbReference type="PROSITE" id="PS51440">
    <property type="entry name" value="TIM_2"/>
    <property type="match status" value="1"/>
</dbReference>
<organism evidence="10 11">
    <name type="scientific">BD1-7 clade bacterium</name>
    <dbReference type="NCBI Taxonomy" id="2029982"/>
    <lineage>
        <taxon>Bacteria</taxon>
        <taxon>Pseudomonadati</taxon>
        <taxon>Pseudomonadota</taxon>
        <taxon>Gammaproteobacteria</taxon>
        <taxon>Cellvibrionales</taxon>
        <taxon>Spongiibacteraceae</taxon>
        <taxon>BD1-7 clade</taxon>
    </lineage>
</organism>
<evidence type="ECO:0000256" key="1">
    <source>
        <dbReference type="ARBA" id="ARBA00004680"/>
    </source>
</evidence>
<dbReference type="Pfam" id="PF00121">
    <property type="entry name" value="TIM"/>
    <property type="match status" value="1"/>
</dbReference>
<dbReference type="EC" id="5.3.1.1" evidence="8 9"/>
<dbReference type="HAMAP" id="MF_00147_B">
    <property type="entry name" value="TIM_B"/>
    <property type="match status" value="1"/>
</dbReference>
<dbReference type="PANTHER" id="PTHR21139">
    <property type="entry name" value="TRIOSEPHOSPHATE ISOMERASE"/>
    <property type="match status" value="1"/>
</dbReference>
<keyword evidence="11" id="KW-1185">Reference proteome</keyword>
<reference evidence="10 11" key="1">
    <citation type="submission" date="2019-11" db="EMBL/GenBank/DDBJ databases">
        <authorList>
            <person name="Holert J."/>
        </authorList>
    </citation>
    <scope>NUCLEOTIDE SEQUENCE [LARGE SCALE GENOMIC DNA]</scope>
    <source>
        <strain evidence="10">SB11_3</strain>
    </source>
</reference>
<proteinExistence type="inferred from homology"/>
<dbReference type="PANTHER" id="PTHR21139:SF42">
    <property type="entry name" value="TRIOSEPHOSPHATE ISOMERASE"/>
    <property type="match status" value="1"/>
</dbReference>
<dbReference type="CDD" id="cd00311">
    <property type="entry name" value="TIM"/>
    <property type="match status" value="1"/>
</dbReference>
<feature type="active site" description="Electrophile" evidence="8">
    <location>
        <position position="99"/>
    </location>
</feature>
<evidence type="ECO:0000256" key="9">
    <source>
        <dbReference type="RuleBase" id="RU363013"/>
    </source>
</evidence>
<keyword evidence="4 8" id="KW-0312">Gluconeogenesis</keyword>
<comment type="catalytic activity">
    <reaction evidence="8 9">
        <text>D-glyceraldehyde 3-phosphate = dihydroxyacetone phosphate</text>
        <dbReference type="Rhea" id="RHEA:18585"/>
        <dbReference type="ChEBI" id="CHEBI:57642"/>
        <dbReference type="ChEBI" id="CHEBI:59776"/>
        <dbReference type="EC" id="5.3.1.1"/>
    </reaction>
</comment>
<dbReference type="GO" id="GO:0005829">
    <property type="term" value="C:cytosol"/>
    <property type="evidence" value="ECO:0007669"/>
    <property type="project" value="TreeGrafter"/>
</dbReference>
<dbReference type="GO" id="GO:0019563">
    <property type="term" value="P:glycerol catabolic process"/>
    <property type="evidence" value="ECO:0007669"/>
    <property type="project" value="TreeGrafter"/>
</dbReference>
<dbReference type="Proteomes" id="UP000441399">
    <property type="component" value="Unassembled WGS sequence"/>
</dbReference>
<dbReference type="AlphaFoldDB" id="A0A5S9MYC5"/>
<dbReference type="InterPro" id="IPR035990">
    <property type="entry name" value="TIM_sf"/>
</dbReference>
<dbReference type="Gene3D" id="3.20.20.70">
    <property type="entry name" value="Aldolase class I"/>
    <property type="match status" value="1"/>
</dbReference>
<feature type="binding site" evidence="8">
    <location>
        <begin position="9"/>
        <end position="11"/>
    </location>
    <ligand>
        <name>substrate</name>
    </ligand>
</feature>
<keyword evidence="7 8" id="KW-0413">Isomerase</keyword>
<dbReference type="GO" id="GO:0006096">
    <property type="term" value="P:glycolytic process"/>
    <property type="evidence" value="ECO:0007669"/>
    <property type="project" value="UniProtKB-UniRule"/>
</dbReference>
<dbReference type="UniPathway" id="UPA00109">
    <property type="reaction ID" value="UER00189"/>
</dbReference>
<evidence type="ECO:0000256" key="4">
    <source>
        <dbReference type="ARBA" id="ARBA00022432"/>
    </source>
</evidence>
<gene>
    <name evidence="8 10" type="primary">tpiA</name>
    <name evidence="10" type="ORF">OPDIPICF_00219</name>
</gene>
<evidence type="ECO:0000256" key="3">
    <source>
        <dbReference type="ARBA" id="ARBA00007422"/>
    </source>
</evidence>
<comment type="subunit">
    <text evidence="8 9">Homodimer.</text>
</comment>
<dbReference type="InterPro" id="IPR013785">
    <property type="entry name" value="Aldolase_TIM"/>
</dbReference>
<comment type="pathway">
    <text evidence="2">Carbohydrate metabolism; erythritol degradation.</text>
</comment>
<dbReference type="InterPro" id="IPR022896">
    <property type="entry name" value="TrioseP_Isoase_bac/euk"/>
</dbReference>
<evidence type="ECO:0000256" key="6">
    <source>
        <dbReference type="ARBA" id="ARBA00023152"/>
    </source>
</evidence>
<evidence type="ECO:0000256" key="7">
    <source>
        <dbReference type="ARBA" id="ARBA00023235"/>
    </source>
</evidence>
<dbReference type="PROSITE" id="PS00171">
    <property type="entry name" value="TIM_1"/>
    <property type="match status" value="1"/>
</dbReference>
<keyword evidence="5 8" id="KW-0963">Cytoplasm</keyword>
<dbReference type="SUPFAM" id="SSF51351">
    <property type="entry name" value="Triosephosphate isomerase (TIM)"/>
    <property type="match status" value="1"/>
</dbReference>
<comment type="pathway">
    <text evidence="8 9">Carbohydrate biosynthesis; gluconeogenesis.</text>
</comment>
<evidence type="ECO:0000256" key="8">
    <source>
        <dbReference type="HAMAP-Rule" id="MF_00147"/>
    </source>
</evidence>
<feature type="active site" description="Proton acceptor" evidence="8">
    <location>
        <position position="171"/>
    </location>
</feature>
<evidence type="ECO:0000256" key="5">
    <source>
        <dbReference type="ARBA" id="ARBA00022490"/>
    </source>
</evidence>
<feature type="binding site" evidence="8">
    <location>
        <begin position="237"/>
        <end position="238"/>
    </location>
    <ligand>
        <name>substrate</name>
    </ligand>
</feature>
<dbReference type="EMBL" id="CACSIO010000001">
    <property type="protein sequence ID" value="CAA0080600.1"/>
    <property type="molecule type" value="Genomic_DNA"/>
</dbReference>
<dbReference type="InterPro" id="IPR000652">
    <property type="entry name" value="Triosephosphate_isomerase"/>
</dbReference>
<dbReference type="UniPathway" id="UPA00138"/>
<feature type="binding site" evidence="8">
    <location>
        <position position="177"/>
    </location>
    <ligand>
        <name>substrate</name>
    </ligand>
</feature>
<dbReference type="InterPro" id="IPR020861">
    <property type="entry name" value="Triosephosphate_isomerase_AS"/>
</dbReference>
<evidence type="ECO:0000313" key="10">
    <source>
        <dbReference type="EMBL" id="CAA0080600.1"/>
    </source>
</evidence>
<feature type="binding site" evidence="8">
    <location>
        <position position="216"/>
    </location>
    <ligand>
        <name>substrate</name>
    </ligand>
</feature>
<dbReference type="GO" id="GO:0004807">
    <property type="term" value="F:triose-phosphate isomerase activity"/>
    <property type="evidence" value="ECO:0007669"/>
    <property type="project" value="UniProtKB-UniRule"/>
</dbReference>
<dbReference type="FunFam" id="3.20.20.70:FF:000016">
    <property type="entry name" value="Triosephosphate isomerase"/>
    <property type="match status" value="1"/>
</dbReference>
<comment type="pathway">
    <text evidence="1 8 9">Carbohydrate degradation; glycolysis; D-glyceraldehyde 3-phosphate from glycerone phosphate: step 1/1.</text>
</comment>
<accession>A0A5S9MYC5</accession>